<organism evidence="1 2">
    <name type="scientific">Acorus gramineus</name>
    <name type="common">Dwarf sweet flag</name>
    <dbReference type="NCBI Taxonomy" id="55184"/>
    <lineage>
        <taxon>Eukaryota</taxon>
        <taxon>Viridiplantae</taxon>
        <taxon>Streptophyta</taxon>
        <taxon>Embryophyta</taxon>
        <taxon>Tracheophyta</taxon>
        <taxon>Spermatophyta</taxon>
        <taxon>Magnoliopsida</taxon>
        <taxon>Liliopsida</taxon>
        <taxon>Acoraceae</taxon>
        <taxon>Acorus</taxon>
    </lineage>
</organism>
<sequence>MELPWKMLEGRMRPRFATFESLVESLSLADQAGYALRVCTLSFTGWLTLQRKSPACERASGGDTW</sequence>
<evidence type="ECO:0000313" key="1">
    <source>
        <dbReference type="EMBL" id="KAK1276362.1"/>
    </source>
</evidence>
<evidence type="ECO:0000313" key="2">
    <source>
        <dbReference type="Proteomes" id="UP001179952"/>
    </source>
</evidence>
<gene>
    <name evidence="1" type="ORF">QJS04_geneDACA022460</name>
</gene>
<accession>A0AAV9BIY3</accession>
<reference evidence="1" key="1">
    <citation type="journal article" date="2023" name="Nat. Commun.">
        <title>Diploid and tetraploid genomes of Acorus and the evolution of monocots.</title>
        <authorList>
            <person name="Ma L."/>
            <person name="Liu K.W."/>
            <person name="Li Z."/>
            <person name="Hsiao Y.Y."/>
            <person name="Qi Y."/>
            <person name="Fu T."/>
            <person name="Tang G.D."/>
            <person name="Zhang D."/>
            <person name="Sun W.H."/>
            <person name="Liu D.K."/>
            <person name="Li Y."/>
            <person name="Chen G.Z."/>
            <person name="Liu X.D."/>
            <person name="Liao X.Y."/>
            <person name="Jiang Y.T."/>
            <person name="Yu X."/>
            <person name="Hao Y."/>
            <person name="Huang J."/>
            <person name="Zhao X.W."/>
            <person name="Ke S."/>
            <person name="Chen Y.Y."/>
            <person name="Wu W.L."/>
            <person name="Hsu J.L."/>
            <person name="Lin Y.F."/>
            <person name="Huang M.D."/>
            <person name="Li C.Y."/>
            <person name="Huang L."/>
            <person name="Wang Z.W."/>
            <person name="Zhao X."/>
            <person name="Zhong W.Y."/>
            <person name="Peng D.H."/>
            <person name="Ahmad S."/>
            <person name="Lan S."/>
            <person name="Zhang J.S."/>
            <person name="Tsai W.C."/>
            <person name="Van de Peer Y."/>
            <person name="Liu Z.J."/>
        </authorList>
    </citation>
    <scope>NUCLEOTIDE SEQUENCE</scope>
    <source>
        <strain evidence="1">SCP</strain>
    </source>
</reference>
<proteinExistence type="predicted"/>
<dbReference type="EMBL" id="JAUJYN010000003">
    <property type="protein sequence ID" value="KAK1276362.1"/>
    <property type="molecule type" value="Genomic_DNA"/>
</dbReference>
<reference evidence="1" key="2">
    <citation type="submission" date="2023-06" db="EMBL/GenBank/DDBJ databases">
        <authorList>
            <person name="Ma L."/>
            <person name="Liu K.-W."/>
            <person name="Li Z."/>
            <person name="Hsiao Y.-Y."/>
            <person name="Qi Y."/>
            <person name="Fu T."/>
            <person name="Tang G."/>
            <person name="Zhang D."/>
            <person name="Sun W.-H."/>
            <person name="Liu D.-K."/>
            <person name="Li Y."/>
            <person name="Chen G.-Z."/>
            <person name="Liu X.-D."/>
            <person name="Liao X.-Y."/>
            <person name="Jiang Y.-T."/>
            <person name="Yu X."/>
            <person name="Hao Y."/>
            <person name="Huang J."/>
            <person name="Zhao X.-W."/>
            <person name="Ke S."/>
            <person name="Chen Y.-Y."/>
            <person name="Wu W.-L."/>
            <person name="Hsu J.-L."/>
            <person name="Lin Y.-F."/>
            <person name="Huang M.-D."/>
            <person name="Li C.-Y."/>
            <person name="Huang L."/>
            <person name="Wang Z.-W."/>
            <person name="Zhao X."/>
            <person name="Zhong W.-Y."/>
            <person name="Peng D.-H."/>
            <person name="Ahmad S."/>
            <person name="Lan S."/>
            <person name="Zhang J.-S."/>
            <person name="Tsai W.-C."/>
            <person name="Van De Peer Y."/>
            <person name="Liu Z.-J."/>
        </authorList>
    </citation>
    <scope>NUCLEOTIDE SEQUENCE</scope>
    <source>
        <strain evidence="1">SCP</strain>
        <tissue evidence="1">Leaves</tissue>
    </source>
</reference>
<dbReference type="AlphaFoldDB" id="A0AAV9BIY3"/>
<dbReference type="Proteomes" id="UP001179952">
    <property type="component" value="Unassembled WGS sequence"/>
</dbReference>
<comment type="caution">
    <text evidence="1">The sequence shown here is derived from an EMBL/GenBank/DDBJ whole genome shotgun (WGS) entry which is preliminary data.</text>
</comment>
<keyword evidence="2" id="KW-1185">Reference proteome</keyword>
<protein>
    <submittedName>
        <fullName evidence="1">Uncharacterized protein</fullName>
    </submittedName>
</protein>
<name>A0AAV9BIY3_ACOGR</name>